<gene>
    <name evidence="2" type="ORF">IW245_004617</name>
</gene>
<dbReference type="RefSeq" id="WP_197005181.1">
    <property type="nucleotide sequence ID" value="NZ_BONS01000037.1"/>
</dbReference>
<sequence length="210" mass="23280">MGEKLSEITTEAELRALLGEPQPSAVGKERVTLQDTHRAWLAAATFCLVGTSDAAGNCDVSPKGDPPGFALVLDERTLAIPERPGNRRADGFLNILANPHVGLLFLVPGRSDTLRVNGRARLVSDAPFFDRMVVRGHRPALAMIVDIEQIFFHCPKAFLRGRLWRSEEWAEREAPTSAEIAKAIHRQDQSMAELEEYYGPAYAERIYDPS</sequence>
<reference evidence="2" key="1">
    <citation type="submission" date="2020-11" db="EMBL/GenBank/DDBJ databases">
        <title>Sequencing the genomes of 1000 actinobacteria strains.</title>
        <authorList>
            <person name="Klenk H.-P."/>
        </authorList>
    </citation>
    <scope>NUCLEOTIDE SEQUENCE</scope>
    <source>
        <strain evidence="2">DSM 45356</strain>
    </source>
</reference>
<dbReference type="PANTHER" id="PTHR42815:SF2">
    <property type="entry name" value="FAD-BINDING, PUTATIVE (AFU_ORTHOLOGUE AFUA_6G07600)-RELATED"/>
    <property type="match status" value="1"/>
</dbReference>
<keyword evidence="3" id="KW-1185">Reference proteome</keyword>
<accession>A0A8J7GD99</accession>
<name>A0A8J7GD99_9ACTN</name>
<dbReference type="InterPro" id="IPR012349">
    <property type="entry name" value="Split_barrel_FMN-bd"/>
</dbReference>
<dbReference type="Proteomes" id="UP000622552">
    <property type="component" value="Unassembled WGS sequence"/>
</dbReference>
<dbReference type="InterPro" id="IPR024029">
    <property type="entry name" value="Pyridox_Oxase_FMN-dep"/>
</dbReference>
<dbReference type="AlphaFoldDB" id="A0A8J7GD99"/>
<dbReference type="SUPFAM" id="SSF50475">
    <property type="entry name" value="FMN-binding split barrel"/>
    <property type="match status" value="1"/>
</dbReference>
<dbReference type="EMBL" id="JADOUF010000001">
    <property type="protein sequence ID" value="MBG6138423.1"/>
    <property type="molecule type" value="Genomic_DNA"/>
</dbReference>
<comment type="caution">
    <text evidence="2">The sequence shown here is derived from an EMBL/GenBank/DDBJ whole genome shotgun (WGS) entry which is preliminary data.</text>
</comment>
<proteinExistence type="predicted"/>
<evidence type="ECO:0000313" key="2">
    <source>
        <dbReference type="EMBL" id="MBG6138423.1"/>
    </source>
</evidence>
<dbReference type="InterPro" id="IPR011576">
    <property type="entry name" value="Pyridox_Oxase_N"/>
</dbReference>
<dbReference type="Pfam" id="PF01243">
    <property type="entry name" value="PNPOx_N"/>
    <property type="match status" value="1"/>
</dbReference>
<evidence type="ECO:0000259" key="1">
    <source>
        <dbReference type="Pfam" id="PF01243"/>
    </source>
</evidence>
<protein>
    <submittedName>
        <fullName evidence="2">PPOX class probable FMN-dependent enzyme</fullName>
    </submittedName>
</protein>
<evidence type="ECO:0000313" key="3">
    <source>
        <dbReference type="Proteomes" id="UP000622552"/>
    </source>
</evidence>
<organism evidence="2 3">
    <name type="scientific">Longispora fulva</name>
    <dbReference type="NCBI Taxonomy" id="619741"/>
    <lineage>
        <taxon>Bacteria</taxon>
        <taxon>Bacillati</taxon>
        <taxon>Actinomycetota</taxon>
        <taxon>Actinomycetes</taxon>
        <taxon>Micromonosporales</taxon>
        <taxon>Micromonosporaceae</taxon>
        <taxon>Longispora</taxon>
    </lineage>
</organism>
<feature type="domain" description="Pyridoxamine 5'-phosphate oxidase N-terminal" evidence="1">
    <location>
        <begin position="33"/>
        <end position="154"/>
    </location>
</feature>
<dbReference type="Gene3D" id="2.30.110.10">
    <property type="entry name" value="Electron Transport, Fmn-binding Protein, Chain A"/>
    <property type="match status" value="1"/>
</dbReference>
<dbReference type="NCBIfam" id="TIGR04025">
    <property type="entry name" value="PPOX_FMN_DR2398"/>
    <property type="match status" value="1"/>
</dbReference>
<dbReference type="PANTHER" id="PTHR42815">
    <property type="entry name" value="FAD-BINDING, PUTATIVE (AFU_ORTHOLOGUE AFUA_6G07600)-RELATED"/>
    <property type="match status" value="1"/>
</dbReference>